<keyword evidence="3" id="KW-1185">Reference proteome</keyword>
<accession>W7IUC2</accession>
<name>W7IUC2_9PSEU</name>
<gene>
    <name evidence="2" type="ORF">UO65_0679</name>
</gene>
<reference evidence="2 3" key="1">
    <citation type="journal article" date="2014" name="Genome Announc.">
        <title>Draft Genome Sequence of the Antitrypanosomally Active Sponge-Associated Bacterium Actinokineospora sp. Strain EG49.</title>
        <authorList>
            <person name="Harjes J."/>
            <person name="Ryu T."/>
            <person name="Abdelmohsen U.R."/>
            <person name="Moitinho-Silva L."/>
            <person name="Horn H."/>
            <person name="Ravasi T."/>
            <person name="Hentschel U."/>
        </authorList>
    </citation>
    <scope>NUCLEOTIDE SEQUENCE [LARGE SCALE GENOMIC DNA]</scope>
    <source>
        <strain evidence="2 3">EG49</strain>
    </source>
</reference>
<feature type="region of interest" description="Disordered" evidence="1">
    <location>
        <begin position="1"/>
        <end position="47"/>
    </location>
</feature>
<dbReference type="Proteomes" id="UP000019277">
    <property type="component" value="Unassembled WGS sequence"/>
</dbReference>
<evidence type="ECO:0000313" key="3">
    <source>
        <dbReference type="Proteomes" id="UP000019277"/>
    </source>
</evidence>
<dbReference type="AlphaFoldDB" id="W7IUC2"/>
<dbReference type="EMBL" id="AYXG01000027">
    <property type="protein sequence ID" value="EWC63968.1"/>
    <property type="molecule type" value="Genomic_DNA"/>
</dbReference>
<proteinExistence type="predicted"/>
<evidence type="ECO:0000313" key="2">
    <source>
        <dbReference type="EMBL" id="EWC63968.1"/>
    </source>
</evidence>
<evidence type="ECO:0000256" key="1">
    <source>
        <dbReference type="SAM" id="MobiDB-lite"/>
    </source>
</evidence>
<sequence length="47" mass="4868">MGSGVRGRHAGSPSGPSWPIVRRCGRRAPRQPGGGTVARIGNNLSSR</sequence>
<comment type="caution">
    <text evidence="2">The sequence shown here is derived from an EMBL/GenBank/DDBJ whole genome shotgun (WGS) entry which is preliminary data.</text>
</comment>
<protein>
    <submittedName>
        <fullName evidence="2">Uncharacterized protein</fullName>
    </submittedName>
</protein>
<organism evidence="2 3">
    <name type="scientific">Actinokineospora spheciospongiae</name>
    <dbReference type="NCBI Taxonomy" id="909613"/>
    <lineage>
        <taxon>Bacteria</taxon>
        <taxon>Bacillati</taxon>
        <taxon>Actinomycetota</taxon>
        <taxon>Actinomycetes</taxon>
        <taxon>Pseudonocardiales</taxon>
        <taxon>Pseudonocardiaceae</taxon>
        <taxon>Actinokineospora</taxon>
    </lineage>
</organism>